<dbReference type="GO" id="GO:0045454">
    <property type="term" value="P:cell redox homeostasis"/>
    <property type="evidence" value="ECO:0007669"/>
    <property type="project" value="TreeGrafter"/>
</dbReference>
<dbReference type="GO" id="GO:0005737">
    <property type="term" value="C:cytoplasm"/>
    <property type="evidence" value="ECO:0007669"/>
    <property type="project" value="TreeGrafter"/>
</dbReference>
<proteinExistence type="inferred from homology"/>
<dbReference type="CDD" id="cd03013">
    <property type="entry name" value="PRX5_like"/>
    <property type="match status" value="1"/>
</dbReference>
<evidence type="ECO:0000256" key="1">
    <source>
        <dbReference type="ARBA" id="ARBA00022559"/>
    </source>
</evidence>
<evidence type="ECO:0000256" key="4">
    <source>
        <dbReference type="ARBA" id="ARBA00023284"/>
    </source>
</evidence>
<evidence type="ECO:0000256" key="5">
    <source>
        <dbReference type="PIRSR" id="PIRSR637944-1"/>
    </source>
</evidence>
<comment type="caution">
    <text evidence="8">The sequence shown here is derived from an EMBL/GenBank/DDBJ whole genome shotgun (WGS) entry which is preliminary data.</text>
</comment>
<dbReference type="GO" id="GO:0042744">
    <property type="term" value="P:hydrogen peroxide catabolic process"/>
    <property type="evidence" value="ECO:0007669"/>
    <property type="project" value="TreeGrafter"/>
</dbReference>
<comment type="catalytic activity">
    <reaction evidence="6">
        <text>a hydroperoxide + 2 glutathione = an alcohol + glutathione disulfide + H2O</text>
        <dbReference type="Rhea" id="RHEA:62632"/>
        <dbReference type="ChEBI" id="CHEBI:15377"/>
        <dbReference type="ChEBI" id="CHEBI:30879"/>
        <dbReference type="ChEBI" id="CHEBI:35924"/>
        <dbReference type="ChEBI" id="CHEBI:57925"/>
        <dbReference type="ChEBI" id="CHEBI:58297"/>
        <dbReference type="EC" id="1.11.1.27"/>
    </reaction>
</comment>
<keyword evidence="3 6" id="KW-0560">Oxidoreductase</keyword>
<reference evidence="9" key="1">
    <citation type="submission" date="2017-11" db="EMBL/GenBank/DDBJ databases">
        <authorList>
            <person name="Kuznetsova I."/>
            <person name="Sazanova A."/>
            <person name="Chirak E."/>
            <person name="Safronova V."/>
            <person name="Willems A."/>
        </authorList>
    </citation>
    <scope>NUCLEOTIDE SEQUENCE [LARGE SCALE GENOMIC DNA]</scope>
    <source>
        <strain evidence="9">PEPV15</strain>
    </source>
</reference>
<keyword evidence="2 6" id="KW-0049">Antioxidant</keyword>
<evidence type="ECO:0000256" key="2">
    <source>
        <dbReference type="ARBA" id="ARBA00022862"/>
    </source>
</evidence>
<dbReference type="GO" id="GO:0034599">
    <property type="term" value="P:cellular response to oxidative stress"/>
    <property type="evidence" value="ECO:0007669"/>
    <property type="project" value="InterPro"/>
</dbReference>
<dbReference type="PANTHER" id="PTHR10430:SF16">
    <property type="entry name" value="PEROXIREDOXIN-5, MITOCHONDRIAL"/>
    <property type="match status" value="1"/>
</dbReference>
<comment type="similarity">
    <text evidence="6">Belongs to the peroxiredoxin family. Prx5 subfamily.</text>
</comment>
<dbReference type="SUPFAM" id="SSF52833">
    <property type="entry name" value="Thioredoxin-like"/>
    <property type="match status" value="1"/>
</dbReference>
<organism evidence="8 9">
    <name type="scientific">Phyllobacterium endophyticum</name>
    <dbReference type="NCBI Taxonomy" id="1149773"/>
    <lineage>
        <taxon>Bacteria</taxon>
        <taxon>Pseudomonadati</taxon>
        <taxon>Pseudomonadota</taxon>
        <taxon>Alphaproteobacteria</taxon>
        <taxon>Hyphomicrobiales</taxon>
        <taxon>Phyllobacteriaceae</taxon>
        <taxon>Phyllobacterium</taxon>
    </lineage>
</organism>
<name>A0A2P7B1L4_9HYPH</name>
<dbReference type="InterPro" id="IPR037944">
    <property type="entry name" value="PRX5-like"/>
</dbReference>
<accession>A0A2P7B1L4</accession>
<dbReference type="Gene3D" id="3.40.30.10">
    <property type="entry name" value="Glutaredoxin"/>
    <property type="match status" value="1"/>
</dbReference>
<gene>
    <name evidence="8" type="ORF">CU100_06645</name>
</gene>
<feature type="domain" description="Thioredoxin" evidence="7">
    <location>
        <begin position="3"/>
        <end position="161"/>
    </location>
</feature>
<dbReference type="PANTHER" id="PTHR10430">
    <property type="entry name" value="PEROXIREDOXIN"/>
    <property type="match status" value="1"/>
</dbReference>
<dbReference type="AlphaFoldDB" id="A0A2P7B1L4"/>
<dbReference type="PROSITE" id="PS51352">
    <property type="entry name" value="THIOREDOXIN_2"/>
    <property type="match status" value="1"/>
</dbReference>
<dbReference type="Proteomes" id="UP000241158">
    <property type="component" value="Unassembled WGS sequence"/>
</dbReference>
<dbReference type="EC" id="1.11.1.27" evidence="6"/>
<keyword evidence="1 6" id="KW-0575">Peroxidase</keyword>
<evidence type="ECO:0000259" key="7">
    <source>
        <dbReference type="PROSITE" id="PS51352"/>
    </source>
</evidence>
<dbReference type="OrthoDB" id="9800621at2"/>
<sequence>MTIQVGERLPEAIFKMKSDDGVREVRSDALFGGKRVVLFAVPGAFTPTCSMNHLPGYLENRDAILAKGVDTIVVVSVNDPHVMGAWAKATNGEGKIQYLSDGNATFTKAVGLDVDLAAGYMGVRSRRYSMLVEDGVLKQLNIEETTGQATTSSAATILQQL</sequence>
<dbReference type="GO" id="GO:0008379">
    <property type="term" value="F:thioredoxin peroxidase activity"/>
    <property type="evidence" value="ECO:0007669"/>
    <property type="project" value="InterPro"/>
</dbReference>
<dbReference type="Pfam" id="PF08534">
    <property type="entry name" value="Redoxin"/>
    <property type="match status" value="1"/>
</dbReference>
<dbReference type="InterPro" id="IPR013766">
    <property type="entry name" value="Thioredoxin_domain"/>
</dbReference>
<dbReference type="EMBL" id="PGGN01000001">
    <property type="protein sequence ID" value="PSH60357.1"/>
    <property type="molecule type" value="Genomic_DNA"/>
</dbReference>
<keyword evidence="9" id="KW-1185">Reference proteome</keyword>
<comment type="function">
    <text evidence="6">Thiol-specific peroxidase that catalyzes the reduction of hydrogen peroxide and organic hydroperoxides to water and alcohols, respectively. Plays a role in cell protection against oxidative stress by detoxifying peroxides.</text>
</comment>
<protein>
    <recommendedName>
        <fullName evidence="6">Glutathione-dependent peroxiredoxin</fullName>
        <ecNumber evidence="6">1.11.1.27</ecNumber>
    </recommendedName>
</protein>
<evidence type="ECO:0000313" key="8">
    <source>
        <dbReference type="EMBL" id="PSH60357.1"/>
    </source>
</evidence>
<dbReference type="FunFam" id="3.40.30.10:FF:000020">
    <property type="entry name" value="Peroxiredoxin"/>
    <property type="match status" value="1"/>
</dbReference>
<dbReference type="RefSeq" id="WP_106715674.1">
    <property type="nucleotide sequence ID" value="NZ_JACHXT010000004.1"/>
</dbReference>
<evidence type="ECO:0000313" key="9">
    <source>
        <dbReference type="Proteomes" id="UP000241158"/>
    </source>
</evidence>
<dbReference type="InterPro" id="IPR013740">
    <property type="entry name" value="Redoxin"/>
</dbReference>
<dbReference type="InterPro" id="IPR036249">
    <property type="entry name" value="Thioredoxin-like_sf"/>
</dbReference>
<feature type="active site" description="Cysteine sulfenic acid (-SOH) intermediate" evidence="5">
    <location>
        <position position="49"/>
    </location>
</feature>
<evidence type="ECO:0000256" key="3">
    <source>
        <dbReference type="ARBA" id="ARBA00023002"/>
    </source>
</evidence>
<evidence type="ECO:0000256" key="6">
    <source>
        <dbReference type="RuleBase" id="RU366011"/>
    </source>
</evidence>
<keyword evidence="4 6" id="KW-0676">Redox-active center</keyword>